<dbReference type="EMBL" id="FLRE01000025">
    <property type="protein sequence ID" value="SBT31912.1"/>
    <property type="molecule type" value="Genomic_DNA"/>
</dbReference>
<sequence length="95" mass="11152">MDARGCTWMQTKPTIIDINSAFVDILCEGPLGNPLYKLREGDSPSIGNITSYILQNYFKGELHKWYVKQIFRRFSIRQMVKENIKYKKLHLTVQL</sequence>
<proteinExistence type="predicted"/>
<evidence type="ECO:0000313" key="2">
    <source>
        <dbReference type="Proteomes" id="UP000078550"/>
    </source>
</evidence>
<gene>
    <name evidence="1" type="ORF">POVWA2_006800</name>
</gene>
<dbReference type="AlphaFoldDB" id="A0A1A8YKL6"/>
<protein>
    <submittedName>
        <fullName evidence="1">Uncharacterized protein</fullName>
    </submittedName>
</protein>
<dbReference type="Proteomes" id="UP000078550">
    <property type="component" value="Unassembled WGS sequence"/>
</dbReference>
<name>A0A1A8YKL6_PLAOA</name>
<evidence type="ECO:0000313" key="1">
    <source>
        <dbReference type="EMBL" id="SBT31912.1"/>
    </source>
</evidence>
<organism evidence="1 2">
    <name type="scientific">Plasmodium ovale wallikeri</name>
    <dbReference type="NCBI Taxonomy" id="864142"/>
    <lineage>
        <taxon>Eukaryota</taxon>
        <taxon>Sar</taxon>
        <taxon>Alveolata</taxon>
        <taxon>Apicomplexa</taxon>
        <taxon>Aconoidasida</taxon>
        <taxon>Haemosporida</taxon>
        <taxon>Plasmodiidae</taxon>
        <taxon>Plasmodium</taxon>
        <taxon>Plasmodium (Plasmodium)</taxon>
    </lineage>
</organism>
<accession>A0A1A8YKL6</accession>
<reference evidence="2" key="1">
    <citation type="submission" date="2016-05" db="EMBL/GenBank/DDBJ databases">
        <authorList>
            <person name="Naeem Raeece"/>
        </authorList>
    </citation>
    <scope>NUCLEOTIDE SEQUENCE [LARGE SCALE GENOMIC DNA]</scope>
</reference>